<dbReference type="AlphaFoldDB" id="A0A9W8K5M9"/>
<keyword evidence="2 5" id="KW-0812">Transmembrane</keyword>
<sequence length="376" mass="43010">MPNYVWRQIHAINVGLILFDEKYIDTFETTQSRFILFLATLVLSLALKPSPIRSVIFYLVCAVYASIVLIPSPIPLDATIQYHFGLIGALYLSRACYLVFFTESPLQELRQKGQKTTATEFDLVSRLRWSLNLILNPRGANWSCEVRGLRRSAHPHWAFVWSQLKWAAAFFLLRDALEFWVQRNNAFGRFDEHWMDAQWIIWRAFNGVLFWFSMYALMQSNHALCAAVAVSLGISDPSDWPAWFGPLDETVTVRKFWGQTWHQAIRMGVATHAQYFTNTILGFPKGTSRSSYTQLYTAFFISGLIHAFGDFAVTHDIKPFADNMVCYCIQAIAITFEDVAIIVFKGLGIHRVPRVVGSDSTIWTEVFFNEKAARGS</sequence>
<evidence type="ECO:0000256" key="5">
    <source>
        <dbReference type="SAM" id="Phobius"/>
    </source>
</evidence>
<accession>A0A9W8K5M9</accession>
<keyword evidence="8" id="KW-1185">Reference proteome</keyword>
<dbReference type="InterPro" id="IPR032805">
    <property type="entry name" value="Wax_synthase_dom"/>
</dbReference>
<feature type="transmembrane region" description="Helical" evidence="5">
    <location>
        <begin position="199"/>
        <end position="218"/>
    </location>
</feature>
<proteinExistence type="predicted"/>
<evidence type="ECO:0000259" key="6">
    <source>
        <dbReference type="Pfam" id="PF13813"/>
    </source>
</evidence>
<evidence type="ECO:0000256" key="4">
    <source>
        <dbReference type="ARBA" id="ARBA00023136"/>
    </source>
</evidence>
<comment type="subcellular location">
    <subcellularLocation>
        <location evidence="1">Membrane</location>
        <topology evidence="1">Multi-pass membrane protein</topology>
    </subcellularLocation>
</comment>
<evidence type="ECO:0000256" key="3">
    <source>
        <dbReference type="ARBA" id="ARBA00022989"/>
    </source>
</evidence>
<keyword evidence="4 5" id="KW-0472">Membrane</keyword>
<dbReference type="EMBL" id="JANKHO010000208">
    <property type="protein sequence ID" value="KAJ3513258.1"/>
    <property type="molecule type" value="Genomic_DNA"/>
</dbReference>
<feature type="domain" description="Wax synthase" evidence="6">
    <location>
        <begin position="240"/>
        <end position="316"/>
    </location>
</feature>
<gene>
    <name evidence="7" type="ORF">NLJ89_g3053</name>
</gene>
<evidence type="ECO:0000256" key="1">
    <source>
        <dbReference type="ARBA" id="ARBA00004141"/>
    </source>
</evidence>
<evidence type="ECO:0000313" key="7">
    <source>
        <dbReference type="EMBL" id="KAJ3513258.1"/>
    </source>
</evidence>
<feature type="transmembrane region" description="Helical" evidence="5">
    <location>
        <begin position="55"/>
        <end position="74"/>
    </location>
</feature>
<dbReference type="OrthoDB" id="1077582at2759"/>
<reference evidence="7" key="1">
    <citation type="submission" date="2022-07" db="EMBL/GenBank/DDBJ databases">
        <title>Genome Sequence of Agrocybe chaxingu.</title>
        <authorList>
            <person name="Buettner E."/>
        </authorList>
    </citation>
    <scope>NUCLEOTIDE SEQUENCE</scope>
    <source>
        <strain evidence="7">MP-N11</strain>
    </source>
</reference>
<organism evidence="7 8">
    <name type="scientific">Agrocybe chaxingu</name>
    <dbReference type="NCBI Taxonomy" id="84603"/>
    <lineage>
        <taxon>Eukaryota</taxon>
        <taxon>Fungi</taxon>
        <taxon>Dikarya</taxon>
        <taxon>Basidiomycota</taxon>
        <taxon>Agaricomycotina</taxon>
        <taxon>Agaricomycetes</taxon>
        <taxon>Agaricomycetidae</taxon>
        <taxon>Agaricales</taxon>
        <taxon>Agaricineae</taxon>
        <taxon>Strophariaceae</taxon>
        <taxon>Agrocybe</taxon>
    </lineage>
</organism>
<keyword evidence="3 5" id="KW-1133">Transmembrane helix</keyword>
<protein>
    <recommendedName>
        <fullName evidence="6">Wax synthase domain-containing protein</fullName>
    </recommendedName>
</protein>
<feature type="transmembrane region" description="Helical" evidence="5">
    <location>
        <begin position="80"/>
        <end position="102"/>
    </location>
</feature>
<dbReference type="GO" id="GO:0016020">
    <property type="term" value="C:membrane"/>
    <property type="evidence" value="ECO:0007669"/>
    <property type="project" value="UniProtKB-SubCell"/>
</dbReference>
<evidence type="ECO:0000313" key="8">
    <source>
        <dbReference type="Proteomes" id="UP001148786"/>
    </source>
</evidence>
<comment type="caution">
    <text evidence="7">The sequence shown here is derived from an EMBL/GenBank/DDBJ whole genome shotgun (WGS) entry which is preliminary data.</text>
</comment>
<evidence type="ECO:0000256" key="2">
    <source>
        <dbReference type="ARBA" id="ARBA00022692"/>
    </source>
</evidence>
<feature type="transmembrane region" description="Helical" evidence="5">
    <location>
        <begin position="30"/>
        <end position="48"/>
    </location>
</feature>
<dbReference type="Pfam" id="PF13813">
    <property type="entry name" value="MBOAT_2"/>
    <property type="match status" value="1"/>
</dbReference>
<name>A0A9W8K5M9_9AGAR</name>
<dbReference type="Proteomes" id="UP001148786">
    <property type="component" value="Unassembled WGS sequence"/>
</dbReference>